<keyword evidence="2" id="KW-0472">Membrane</keyword>
<dbReference type="Proteomes" id="UP001358417">
    <property type="component" value="Unassembled WGS sequence"/>
</dbReference>
<keyword evidence="4" id="KW-1185">Reference proteome</keyword>
<name>A0AAV9MXV4_9EURO</name>
<keyword evidence="2" id="KW-1133">Transmembrane helix</keyword>
<feature type="transmembrane region" description="Helical" evidence="2">
    <location>
        <begin position="84"/>
        <end position="109"/>
    </location>
</feature>
<dbReference type="RefSeq" id="XP_064701718.1">
    <property type="nucleotide sequence ID" value="XM_064852121.1"/>
</dbReference>
<protein>
    <recommendedName>
        <fullName evidence="5">Major facilitator superfamily (MFS) profile domain-containing protein</fullName>
    </recommendedName>
</protein>
<sequence length="110" mass="12209">MSFLSRMRSTKSSALEHAPAPSIEDVEIQNVTNDNTTEEKNDATAIDDHGDTDLKDEIEAPTQDAQLGVQKIEAITLAWTKRSLAALLIMIWILFLTNGFRLSILWGLVP</sequence>
<reference evidence="3 4" key="1">
    <citation type="submission" date="2023-08" db="EMBL/GenBank/DDBJ databases">
        <title>Black Yeasts Isolated from many extreme environments.</title>
        <authorList>
            <person name="Coleine C."/>
            <person name="Stajich J.E."/>
            <person name="Selbmann L."/>
        </authorList>
    </citation>
    <scope>NUCLEOTIDE SEQUENCE [LARGE SCALE GENOMIC DNA]</scope>
    <source>
        <strain evidence="3 4">CCFEE 5792</strain>
    </source>
</reference>
<accession>A0AAV9MXV4</accession>
<evidence type="ECO:0000256" key="2">
    <source>
        <dbReference type="SAM" id="Phobius"/>
    </source>
</evidence>
<organism evidence="3 4">
    <name type="scientific">Exophiala bonariae</name>
    <dbReference type="NCBI Taxonomy" id="1690606"/>
    <lineage>
        <taxon>Eukaryota</taxon>
        <taxon>Fungi</taxon>
        <taxon>Dikarya</taxon>
        <taxon>Ascomycota</taxon>
        <taxon>Pezizomycotina</taxon>
        <taxon>Eurotiomycetes</taxon>
        <taxon>Chaetothyriomycetidae</taxon>
        <taxon>Chaetothyriales</taxon>
        <taxon>Herpotrichiellaceae</taxon>
        <taxon>Exophiala</taxon>
    </lineage>
</organism>
<feature type="region of interest" description="Disordered" evidence="1">
    <location>
        <begin position="1"/>
        <end position="53"/>
    </location>
</feature>
<dbReference type="EMBL" id="JAVRRD010000032">
    <property type="protein sequence ID" value="KAK5046119.1"/>
    <property type="molecule type" value="Genomic_DNA"/>
</dbReference>
<evidence type="ECO:0000256" key="1">
    <source>
        <dbReference type="SAM" id="MobiDB-lite"/>
    </source>
</evidence>
<evidence type="ECO:0000313" key="4">
    <source>
        <dbReference type="Proteomes" id="UP001358417"/>
    </source>
</evidence>
<gene>
    <name evidence="3" type="ORF">LTR84_008576</name>
</gene>
<evidence type="ECO:0000313" key="3">
    <source>
        <dbReference type="EMBL" id="KAK5046119.1"/>
    </source>
</evidence>
<dbReference type="AlphaFoldDB" id="A0AAV9MXV4"/>
<dbReference type="GeneID" id="89976739"/>
<keyword evidence="2" id="KW-0812">Transmembrane</keyword>
<proteinExistence type="predicted"/>
<evidence type="ECO:0008006" key="5">
    <source>
        <dbReference type="Google" id="ProtNLM"/>
    </source>
</evidence>
<feature type="compositionally biased region" description="Basic and acidic residues" evidence="1">
    <location>
        <begin position="37"/>
        <end position="53"/>
    </location>
</feature>
<comment type="caution">
    <text evidence="3">The sequence shown here is derived from an EMBL/GenBank/DDBJ whole genome shotgun (WGS) entry which is preliminary data.</text>
</comment>